<protein>
    <recommendedName>
        <fullName evidence="1">DUF6950 domain-containing protein</fullName>
    </recommendedName>
</protein>
<gene>
    <name evidence="2" type="ORF">SAMN02745157_0704</name>
</gene>
<dbReference type="Proteomes" id="UP000184485">
    <property type="component" value="Unassembled WGS sequence"/>
</dbReference>
<sequence length="131" mass="13798">MIADLDAFLASYGDRPWVWGEVDCSLVLADWAIANGHPDSAAQLRGSYATHQGCLAVVAAAGGVVPLVAACAAVLGLDALAVPERGAIGVVGAASNMHRQWGAIFDGRDWQVRLEPRFVALKAHPLGIWRI</sequence>
<evidence type="ECO:0000259" key="1">
    <source>
        <dbReference type="Pfam" id="PF22262"/>
    </source>
</evidence>
<proteinExistence type="predicted"/>
<name>A0A1M4VHL3_9HYPH</name>
<evidence type="ECO:0000313" key="2">
    <source>
        <dbReference type="EMBL" id="SHE68332.1"/>
    </source>
</evidence>
<accession>A0A1M4VHL3</accession>
<dbReference type="EMBL" id="FQUP01000001">
    <property type="protein sequence ID" value="SHE68332.1"/>
    <property type="molecule type" value="Genomic_DNA"/>
</dbReference>
<dbReference type="STRING" id="1122133.SAMN02745157_0704"/>
<reference evidence="2 3" key="1">
    <citation type="submission" date="2016-11" db="EMBL/GenBank/DDBJ databases">
        <authorList>
            <person name="Jaros S."/>
            <person name="Januszkiewicz K."/>
            <person name="Wedrychowicz H."/>
        </authorList>
    </citation>
    <scope>NUCLEOTIDE SEQUENCE [LARGE SCALE GENOMIC DNA]</scope>
    <source>
        <strain evidence="2 3">DSM 19436</strain>
    </source>
</reference>
<organism evidence="2 3">
    <name type="scientific">Kaistia soli DSM 19436</name>
    <dbReference type="NCBI Taxonomy" id="1122133"/>
    <lineage>
        <taxon>Bacteria</taxon>
        <taxon>Pseudomonadati</taxon>
        <taxon>Pseudomonadota</taxon>
        <taxon>Alphaproteobacteria</taxon>
        <taxon>Hyphomicrobiales</taxon>
        <taxon>Kaistiaceae</taxon>
        <taxon>Kaistia</taxon>
    </lineage>
</organism>
<feature type="domain" description="DUF6950" evidence="1">
    <location>
        <begin position="4"/>
        <end position="95"/>
    </location>
</feature>
<dbReference type="Pfam" id="PF22262">
    <property type="entry name" value="DUF6950"/>
    <property type="match status" value="1"/>
</dbReference>
<dbReference type="InterPro" id="IPR053802">
    <property type="entry name" value="DUF6950"/>
</dbReference>
<keyword evidence="3" id="KW-1185">Reference proteome</keyword>
<evidence type="ECO:0000313" key="3">
    <source>
        <dbReference type="Proteomes" id="UP000184485"/>
    </source>
</evidence>
<dbReference type="AlphaFoldDB" id="A0A1M4VHL3"/>